<sequence>MGLFTGSGFYLIIILCLTLLYCYWQANREKQIPFEKINKLLKGFEYLEVSLLLSNYEIRSHSLISAKYANIHSVSVWKLKINKTLDTMPNDIDDTYYSDHVYNLKNLTPNDETILLSSTVINRCSTLKAIQLVSTFFDNETKGIFKVKNLSGISNARSYSNLKQDKVSDDEDKYDKESFKQVKNSPREKILESENLGDLYKDFDLFPRYHVIDDLIFYYKDLLVKCYSNPMNLLLSYLFPVNIKRITYLELSGHCWMLLYDETTLDWIFFVAYPSDDFKNVIITWICIDNASSLVCNAKYCTLVHSFLKNNYICDNLLQSPTIYPLPGEFLPTLLATATDDSLSFEDVDSFKEDNDKLKVKLGSIDFEETDNNMNMDDEYYVNDSLLIENNAKTIKKIEDILDNSEFSFVENTKSETPWFGDKISIEYWKSKLVNNIKNLVKQAQYINTMNLNKKDEISLDDSNGWKFTAVHKTVAIFNKLVIEKPLIYSYISKSFVNKPVVNVVNFLMNASNRFVYDDLVKEINIVQKISDNTSIVNLKYDMRGWFKKDVIDFCYLQSYKKFNNTHIISIESVDCELCSLSTNSTRGLLNNSGWIVQSRKDTDSKESIVTYVINMDLQQDKSHLFRKIAIRQIRSINQVKKYFDIDFYSTEYVNVNKY</sequence>
<protein>
    <recommendedName>
        <fullName evidence="2">START domain-containing protein</fullName>
    </recommendedName>
</protein>
<dbReference type="AlphaFoldDB" id="A0A177AVW1"/>
<dbReference type="EMBL" id="LWCA01001030">
    <property type="protein sequence ID" value="OAF66119.1"/>
    <property type="molecule type" value="Genomic_DNA"/>
</dbReference>
<dbReference type="Gene3D" id="3.30.530.20">
    <property type="match status" value="1"/>
</dbReference>
<dbReference type="InterPro" id="IPR002913">
    <property type="entry name" value="START_lipid-bd_dom"/>
</dbReference>
<accession>A0A177AVW1</accession>
<evidence type="ECO:0000259" key="2">
    <source>
        <dbReference type="PROSITE" id="PS50848"/>
    </source>
</evidence>
<dbReference type="OrthoDB" id="3176171at2759"/>
<dbReference type="SUPFAM" id="SSF55961">
    <property type="entry name" value="Bet v1-like"/>
    <property type="match status" value="1"/>
</dbReference>
<keyword evidence="1" id="KW-0812">Transmembrane</keyword>
<dbReference type="GO" id="GO:0008289">
    <property type="term" value="F:lipid binding"/>
    <property type="evidence" value="ECO:0007669"/>
    <property type="project" value="InterPro"/>
</dbReference>
<dbReference type="PROSITE" id="PS50848">
    <property type="entry name" value="START"/>
    <property type="match status" value="1"/>
</dbReference>
<proteinExistence type="predicted"/>
<feature type="domain" description="START" evidence="2">
    <location>
        <begin position="462"/>
        <end position="619"/>
    </location>
</feature>
<evidence type="ECO:0000313" key="3">
    <source>
        <dbReference type="EMBL" id="OAF66119.1"/>
    </source>
</evidence>
<keyword evidence="1" id="KW-1133">Transmembrane helix</keyword>
<keyword evidence="4" id="KW-1185">Reference proteome</keyword>
<keyword evidence="1" id="KW-0472">Membrane</keyword>
<dbReference type="InterPro" id="IPR023393">
    <property type="entry name" value="START-like_dom_sf"/>
</dbReference>
<reference evidence="3 4" key="1">
    <citation type="submission" date="2016-04" db="EMBL/GenBank/DDBJ databases">
        <title>The genome of Intoshia linei affirms orthonectids as highly simplified spiralians.</title>
        <authorList>
            <person name="Mikhailov K.V."/>
            <person name="Slusarev G.S."/>
            <person name="Nikitin M.A."/>
            <person name="Logacheva M.D."/>
            <person name="Penin A."/>
            <person name="Aleoshin V."/>
            <person name="Panchin Y.V."/>
        </authorList>
    </citation>
    <scope>NUCLEOTIDE SEQUENCE [LARGE SCALE GENOMIC DNA]</scope>
    <source>
        <strain evidence="3">Intl2013</strain>
        <tissue evidence="3">Whole animal</tissue>
    </source>
</reference>
<name>A0A177AVW1_9BILA</name>
<organism evidence="3 4">
    <name type="scientific">Intoshia linei</name>
    <dbReference type="NCBI Taxonomy" id="1819745"/>
    <lineage>
        <taxon>Eukaryota</taxon>
        <taxon>Metazoa</taxon>
        <taxon>Spiralia</taxon>
        <taxon>Lophotrochozoa</taxon>
        <taxon>Mesozoa</taxon>
        <taxon>Orthonectida</taxon>
        <taxon>Rhopaluridae</taxon>
        <taxon>Intoshia</taxon>
    </lineage>
</organism>
<dbReference type="Proteomes" id="UP000078046">
    <property type="component" value="Unassembled WGS sequence"/>
</dbReference>
<comment type="caution">
    <text evidence="3">The sequence shown here is derived from an EMBL/GenBank/DDBJ whole genome shotgun (WGS) entry which is preliminary data.</text>
</comment>
<dbReference type="PANTHER" id="PTHR47117:SF8">
    <property type="entry name" value="KINESIN FAMILY MEMBER 16B"/>
    <property type="match status" value="1"/>
</dbReference>
<gene>
    <name evidence="3" type="ORF">A3Q56_06151</name>
</gene>
<feature type="transmembrane region" description="Helical" evidence="1">
    <location>
        <begin position="6"/>
        <end position="24"/>
    </location>
</feature>
<evidence type="ECO:0000256" key="1">
    <source>
        <dbReference type="SAM" id="Phobius"/>
    </source>
</evidence>
<evidence type="ECO:0000313" key="4">
    <source>
        <dbReference type="Proteomes" id="UP000078046"/>
    </source>
</evidence>
<dbReference type="PANTHER" id="PTHR47117">
    <property type="entry name" value="STAR-RELATED LIPID TRANSFER PROTEIN 9"/>
    <property type="match status" value="1"/>
</dbReference>